<evidence type="ECO:0000313" key="4">
    <source>
        <dbReference type="Proteomes" id="UP000233534"/>
    </source>
</evidence>
<sequence>MKDKLKDYKNYILPFLFSVTAAYWSMNSLFGVFMIEIFVIILLTNVFLFTVCIYLKGKGIKGGVLFILVSFIYAGVSFAIIGEVQAAYRSDFIIWFIKVTSGEIIPDIAGFCYGTTLLATYFFACTVFYFTCIRFRIFSIFLISIVSFLFQSTNVDNSVGIVFVIFLVLFFMLYIDKTRRDSTFSHNEGLFQINKWYFSSITFFVLIPVFFSILLPKPNTKPKLAELDRVISQAIQTGSFAIQNIIQNEELLGLFNPMDYGGNRYIGALTAPLTENVLFEVEAQEPLYLKNGSWDKYEKNRWILENKSLTEGHQLDKNITRLMKIDAIVRFFERLEHVEGVDGRLDKLIDIAAGKRYTLISNKEREAVIESNYPIEWIFVTTDGVTDVKLIGGKKVYKNELGFCFLDKKESSYTYDRYSFNYVSKDLPYSSKQFQIMRLLNKEMVNLLLEYKDYILEENESVEILRYREGNPNFTAKEKMILDEIIEEMNIAYDNFTSLPEKLPKRIYTLAEKIVAGKTSDYEKALAIEQFFHNSGYVYDLAPPKNPNTRDYVDFFIFESKRGICVHYATAMVILARAAGLPARYVEGYVAKELDKETGKYVVKEKHGHAFPEVYIAGYGWMIFEPTVSDESDSEFILFLSNMAEKIKAMVSYIWTVFLDAPLWIKLLLVPYLIIVFWIFVRLFIYVKYRIWEKRVYKYDGKKALESIFKKINFVLKKTGSGIKKHETPLSYAARVLKEQNIDIYSFVHSFNKCKYGGIEPAREDIKRGVDTFKEIKKHVKRNSGKLKSMFI</sequence>
<dbReference type="PANTHER" id="PTHR42736:SF1">
    <property type="entry name" value="PROTEIN-GLUTAMINE GAMMA-GLUTAMYLTRANSFERASE"/>
    <property type="match status" value="1"/>
</dbReference>
<feature type="transmembrane region" description="Helical" evidence="1">
    <location>
        <begin position="663"/>
        <end position="685"/>
    </location>
</feature>
<dbReference type="AlphaFoldDB" id="A0A2K9EIW9"/>
<accession>A0A2K9EIW9</accession>
<evidence type="ECO:0000259" key="2">
    <source>
        <dbReference type="SMART" id="SM00460"/>
    </source>
</evidence>
<dbReference type="SUPFAM" id="SSF54001">
    <property type="entry name" value="Cysteine proteinases"/>
    <property type="match status" value="1"/>
</dbReference>
<feature type="domain" description="Transglutaminase-like" evidence="2">
    <location>
        <begin position="557"/>
        <end position="628"/>
    </location>
</feature>
<keyword evidence="3" id="KW-0012">Acyltransferase</keyword>
<dbReference type="Gene3D" id="3.10.620.30">
    <property type="match status" value="1"/>
</dbReference>
<feature type="transmembrane region" description="Helical" evidence="1">
    <location>
        <begin position="108"/>
        <end position="130"/>
    </location>
</feature>
<dbReference type="InterPro" id="IPR038765">
    <property type="entry name" value="Papain-like_cys_pep_sf"/>
</dbReference>
<dbReference type="EMBL" id="CP025197">
    <property type="protein sequence ID" value="AUG56461.1"/>
    <property type="molecule type" value="Genomic_DNA"/>
</dbReference>
<dbReference type="GO" id="GO:0003810">
    <property type="term" value="F:protein-glutamine gamma-glutamyltransferase activity"/>
    <property type="evidence" value="ECO:0007669"/>
    <property type="project" value="UniProtKB-EC"/>
</dbReference>
<keyword evidence="3" id="KW-0808">Transferase</keyword>
<dbReference type="InterPro" id="IPR052901">
    <property type="entry name" value="Bact_TGase-like"/>
</dbReference>
<dbReference type="InterPro" id="IPR002931">
    <property type="entry name" value="Transglutaminase-like"/>
</dbReference>
<dbReference type="Proteomes" id="UP000233534">
    <property type="component" value="Chromosome"/>
</dbReference>
<dbReference type="SMART" id="SM00460">
    <property type="entry name" value="TGc"/>
    <property type="match status" value="1"/>
</dbReference>
<dbReference type="PANTHER" id="PTHR42736">
    <property type="entry name" value="PROTEIN-GLUTAMINE GAMMA-GLUTAMYLTRANSFERASE"/>
    <property type="match status" value="1"/>
</dbReference>
<proteinExistence type="predicted"/>
<feature type="transmembrane region" description="Helical" evidence="1">
    <location>
        <begin position="62"/>
        <end position="88"/>
    </location>
</feature>
<feature type="transmembrane region" description="Helical" evidence="1">
    <location>
        <begin position="137"/>
        <end position="153"/>
    </location>
</feature>
<keyword evidence="1" id="KW-0812">Transmembrane</keyword>
<protein>
    <submittedName>
        <fullName evidence="3">Protein-glutamine gamma-glutamyltransferase</fullName>
        <ecNumber evidence="3">2.3.2.13</ecNumber>
    </submittedName>
</protein>
<gene>
    <name evidence="3" type="primary">tgpA1</name>
    <name evidence="3" type="ORF">HVS_02530</name>
</gene>
<dbReference type="EC" id="2.3.2.13" evidence="3"/>
<keyword evidence="4" id="KW-1185">Reference proteome</keyword>
<feature type="transmembrane region" description="Helical" evidence="1">
    <location>
        <begin position="196"/>
        <end position="215"/>
    </location>
</feature>
<reference evidence="3 4" key="1">
    <citation type="submission" date="2017-12" db="EMBL/GenBank/DDBJ databases">
        <title>Complete genome sequence of Herbivorax saccincola GGR1, a novel Cellulosome-producing hydrolytic bacterium in a thermophilic biogas plant, established by Illumina and Nanopore MinION sequencing.</title>
        <authorList>
            <person name="Pechtl A."/>
            <person name="Ruckert C."/>
            <person name="Koeck D.E."/>
            <person name="Maus I."/>
            <person name="Winkler A."/>
            <person name="Kalinowski J."/>
            <person name="Puhler A."/>
            <person name="Schwarz W.W."/>
            <person name="Zverlov V.V."/>
            <person name="Schluter A."/>
            <person name="Liebl W."/>
        </authorList>
    </citation>
    <scope>NUCLEOTIDE SEQUENCE [LARGE SCALE GENOMIC DNA]</scope>
    <source>
        <strain evidence="4">SR1</strain>
    </source>
</reference>
<keyword evidence="1" id="KW-1133">Transmembrane helix</keyword>
<feature type="transmembrane region" description="Helical" evidence="1">
    <location>
        <begin position="159"/>
        <end position="175"/>
    </location>
</feature>
<keyword evidence="1" id="KW-0472">Membrane</keyword>
<evidence type="ECO:0000313" key="3">
    <source>
        <dbReference type="EMBL" id="AUG56461.1"/>
    </source>
</evidence>
<feature type="transmembrane region" description="Helical" evidence="1">
    <location>
        <begin position="37"/>
        <end position="55"/>
    </location>
</feature>
<organism evidence="3 4">
    <name type="scientific">Acetivibrio saccincola</name>
    <dbReference type="NCBI Taxonomy" id="1677857"/>
    <lineage>
        <taxon>Bacteria</taxon>
        <taxon>Bacillati</taxon>
        <taxon>Bacillota</taxon>
        <taxon>Clostridia</taxon>
        <taxon>Eubacteriales</taxon>
        <taxon>Oscillospiraceae</taxon>
        <taxon>Acetivibrio</taxon>
    </lineage>
</organism>
<dbReference type="KEGG" id="hsc:HVS_02530"/>
<feature type="transmembrane region" description="Helical" evidence="1">
    <location>
        <begin position="12"/>
        <end position="31"/>
    </location>
</feature>
<name>A0A2K9EIW9_9FIRM</name>
<dbReference type="RefSeq" id="WP_101298892.1">
    <property type="nucleotide sequence ID" value="NZ_CP025197.1"/>
</dbReference>
<evidence type="ECO:0000256" key="1">
    <source>
        <dbReference type="SAM" id="Phobius"/>
    </source>
</evidence>
<dbReference type="Pfam" id="PF01841">
    <property type="entry name" value="Transglut_core"/>
    <property type="match status" value="1"/>
</dbReference>